<keyword evidence="2" id="KW-0472">Membrane</keyword>
<evidence type="ECO:0000256" key="1">
    <source>
        <dbReference type="SAM" id="MobiDB-lite"/>
    </source>
</evidence>
<dbReference type="PANTHER" id="PTHR38118">
    <property type="entry name" value="ANCHORED CELL WALL PROTEIN 11-RELATED"/>
    <property type="match status" value="1"/>
</dbReference>
<organism evidence="5 6">
    <name type="scientific">Drechslerella stenobrocha 248</name>
    <dbReference type="NCBI Taxonomy" id="1043628"/>
    <lineage>
        <taxon>Eukaryota</taxon>
        <taxon>Fungi</taxon>
        <taxon>Dikarya</taxon>
        <taxon>Ascomycota</taxon>
        <taxon>Pezizomycotina</taxon>
        <taxon>Orbiliomycetes</taxon>
        <taxon>Orbiliales</taxon>
        <taxon>Orbiliaceae</taxon>
        <taxon>Drechslerella</taxon>
    </lineage>
</organism>
<reference evidence="5 6" key="1">
    <citation type="submission" date="2013-05" db="EMBL/GenBank/DDBJ databases">
        <title>Drechslerella stenobrocha genome reveals carnivorous origination and mechanical trapping mechanism of predatory fungi.</title>
        <authorList>
            <person name="Liu X."/>
            <person name="Zhang W."/>
            <person name="Liu K."/>
        </authorList>
    </citation>
    <scope>NUCLEOTIDE SEQUENCE [LARGE SCALE GENOMIC DNA]</scope>
    <source>
        <strain evidence="5 6">248</strain>
    </source>
</reference>
<proteinExistence type="predicted"/>
<feature type="transmembrane region" description="Helical" evidence="2">
    <location>
        <begin position="185"/>
        <end position="206"/>
    </location>
</feature>
<name>W7HN82_9PEZI</name>
<evidence type="ECO:0000313" key="5">
    <source>
        <dbReference type="EMBL" id="EWC44589.1"/>
    </source>
</evidence>
<evidence type="ECO:0000256" key="2">
    <source>
        <dbReference type="SAM" id="Phobius"/>
    </source>
</evidence>
<evidence type="ECO:0000313" key="6">
    <source>
        <dbReference type="Proteomes" id="UP000024837"/>
    </source>
</evidence>
<feature type="domain" description="DUF7707" evidence="4">
    <location>
        <begin position="25"/>
        <end position="116"/>
    </location>
</feature>
<dbReference type="Proteomes" id="UP000024837">
    <property type="component" value="Unassembled WGS sequence"/>
</dbReference>
<sequence length="208" mass="21261">MYFSTSIAAVALTSLLSVVSAQTYYSVNPDDIDQGTKDTWCSNQVAACGALCLDQSSGEATVNSCDTETLVFSCLCADNKVPNATEYSQTIPYFLCTHSVQTCVNNCGLGPCGATNPTRKNATSTATTATKTAGSRQTGTNGDDAPFDAATTGTDGRPINSDDDDAANGASTGSQKNGASALSSVPLNASAFTIMILSALCGAFVLQL</sequence>
<feature type="region of interest" description="Disordered" evidence="1">
    <location>
        <begin position="119"/>
        <end position="180"/>
    </location>
</feature>
<keyword evidence="2" id="KW-1133">Transmembrane helix</keyword>
<dbReference type="OrthoDB" id="2439692at2759"/>
<feature type="compositionally biased region" description="Low complexity" evidence="1">
    <location>
        <begin position="122"/>
        <end position="133"/>
    </location>
</feature>
<dbReference type="Pfam" id="PF24808">
    <property type="entry name" value="DUF7707"/>
    <property type="match status" value="1"/>
</dbReference>
<feature type="signal peptide" evidence="3">
    <location>
        <begin position="1"/>
        <end position="21"/>
    </location>
</feature>
<evidence type="ECO:0000259" key="4">
    <source>
        <dbReference type="Pfam" id="PF24808"/>
    </source>
</evidence>
<feature type="chain" id="PRO_5004893576" description="DUF7707 domain-containing protein" evidence="3">
    <location>
        <begin position="22"/>
        <end position="208"/>
    </location>
</feature>
<dbReference type="InterPro" id="IPR056124">
    <property type="entry name" value="DUF7707"/>
</dbReference>
<accession>W7HN82</accession>
<dbReference type="EMBL" id="KI966439">
    <property type="protein sequence ID" value="EWC44589.1"/>
    <property type="molecule type" value="Genomic_DNA"/>
</dbReference>
<keyword evidence="3" id="KW-0732">Signal</keyword>
<protein>
    <recommendedName>
        <fullName evidence="4">DUF7707 domain-containing protein</fullName>
    </recommendedName>
</protein>
<keyword evidence="2" id="KW-0812">Transmembrane</keyword>
<dbReference type="PANTHER" id="PTHR38118:SF2">
    <property type="entry name" value="CDP-ALCOHOL PHOSPHATIDYLTRANSFERASE PROTEIN"/>
    <property type="match status" value="1"/>
</dbReference>
<gene>
    <name evidence="5" type="ORF">DRE_06670</name>
</gene>
<dbReference type="AlphaFoldDB" id="W7HN82"/>
<keyword evidence="6" id="KW-1185">Reference proteome</keyword>
<evidence type="ECO:0000256" key="3">
    <source>
        <dbReference type="SAM" id="SignalP"/>
    </source>
</evidence>
<dbReference type="HOGENOM" id="CLU_084512_0_0_1"/>